<dbReference type="GO" id="GO:0004075">
    <property type="term" value="F:biotin carboxylase activity"/>
    <property type="evidence" value="ECO:0007669"/>
    <property type="project" value="UniProtKB-EC"/>
</dbReference>
<keyword evidence="7" id="KW-0092">Biotin</keyword>
<evidence type="ECO:0000256" key="6">
    <source>
        <dbReference type="ARBA" id="ARBA00023211"/>
    </source>
</evidence>
<dbReference type="SUPFAM" id="SSF51246">
    <property type="entry name" value="Rudiment single hybrid motif"/>
    <property type="match status" value="1"/>
</dbReference>
<dbReference type="RefSeq" id="WP_061992708.1">
    <property type="nucleotide sequence ID" value="NZ_DF967986.1"/>
</dbReference>
<dbReference type="PROSITE" id="PS50979">
    <property type="entry name" value="BC"/>
    <property type="match status" value="1"/>
</dbReference>
<comment type="function">
    <text evidence="1">This protein is a component of the acetyl coenzyme A carboxylase complex; first, biotin carboxylase catalyzes the carboxylation of the carrier protein and then the transcarboxylase transfers the carboxyl group to form malonyl-CoA.</text>
</comment>
<dbReference type="Proteomes" id="UP000253891">
    <property type="component" value="Unassembled WGS sequence"/>
</dbReference>
<protein>
    <recommendedName>
        <fullName evidence="2">biotin carboxylase</fullName>
        <ecNumber evidence="2">6.3.4.14</ecNumber>
    </recommendedName>
</protein>
<dbReference type="STRING" id="157463.GCA_001047075_00209"/>
<dbReference type="OrthoDB" id="9807469at2"/>
<keyword evidence="6" id="KW-0464">Manganese</keyword>
<dbReference type="EC" id="6.3.4.14" evidence="2"/>
<dbReference type="InterPro" id="IPR011054">
    <property type="entry name" value="Rudment_hybrid_motif"/>
</dbReference>
<dbReference type="FunFam" id="3.40.50.20:FF:000010">
    <property type="entry name" value="Propionyl-CoA carboxylase subunit alpha"/>
    <property type="match status" value="1"/>
</dbReference>
<accession>A0A0K8MFJ9</accession>
<dbReference type="InterPro" id="IPR011761">
    <property type="entry name" value="ATP-grasp"/>
</dbReference>
<dbReference type="GO" id="GO:0046872">
    <property type="term" value="F:metal ion binding"/>
    <property type="evidence" value="ECO:0007669"/>
    <property type="project" value="InterPro"/>
</dbReference>
<evidence type="ECO:0000256" key="7">
    <source>
        <dbReference type="ARBA" id="ARBA00023267"/>
    </source>
</evidence>
<organism evidence="12 13">
    <name type="scientific">Fructobacillus ficulneus</name>
    <dbReference type="NCBI Taxonomy" id="157463"/>
    <lineage>
        <taxon>Bacteria</taxon>
        <taxon>Bacillati</taxon>
        <taxon>Bacillota</taxon>
        <taxon>Bacilli</taxon>
        <taxon>Lactobacillales</taxon>
        <taxon>Lactobacillaceae</taxon>
        <taxon>Fructobacillus</taxon>
    </lineage>
</organism>
<dbReference type="FunFam" id="3.30.1490.20:FF:000018">
    <property type="entry name" value="Biotin carboxylase"/>
    <property type="match status" value="1"/>
</dbReference>
<dbReference type="Pfam" id="PF00289">
    <property type="entry name" value="Biotin_carb_N"/>
    <property type="match status" value="1"/>
</dbReference>
<sequence>MFKKVLVANRGEIAVRIIRTLKEMGIGTVAIYSTADKNSLHVQVADEAVCVGGPKPADSYLNMKNVVTAALLTGAEAIHPGYGFLSENSLFAEMVGDVNIKWIGPRPETIDLMGNKEHARNEMTQAGVPVIPGSDGYIKDVAEALEVSKKTGFPLLLKAAAGGGGKGMRFVYSADELAENFTNAQSEAQLSYGDDHMYIEKVMTDVRHIEMQVIRDQFGNVICLPERNCSLQRRNQKVMEESPAMSVSPDMRTELMDIVTKAVNAIDYENTGTIEFLQDQDGKFYFMEMNTRIQVEHPVTEMVTGLDLVRLQVEVAAGEELKIKQEDVQIKGHAVEMRLTAEKPEANFAPSAGKVDFVFLPTGGPGVRIDSALYNGDTIQPFYDSMIAKLIAHDETRAEALAKLERMIDETSLVGVSTSQSFQKALLADENVWTDNFGTKYLEDTFMPAWEKTLAEPSPE</sequence>
<evidence type="ECO:0000256" key="4">
    <source>
        <dbReference type="ARBA" id="ARBA00022741"/>
    </source>
</evidence>
<dbReference type="InterPro" id="IPR016185">
    <property type="entry name" value="PreATP-grasp_dom_sf"/>
</dbReference>
<reference evidence="12 13" key="1">
    <citation type="journal article" date="2015" name="BMC Genomics">
        <title>Comparative genomics of Fructobacillus spp. and Leuconostoc spp. reveals niche-specific evolution of Fructobacillus spp.</title>
        <authorList>
            <person name="Endo A."/>
            <person name="Tanizawa Y."/>
            <person name="Tanaka N."/>
            <person name="Maeno S."/>
            <person name="Kumar H."/>
            <person name="Shiwa Y."/>
            <person name="Okada S."/>
            <person name="Yoshikawa H."/>
            <person name="Dicks L."/>
            <person name="Nakagawa J."/>
            <person name="Arita M."/>
        </authorList>
    </citation>
    <scope>NUCLEOTIDE SEQUENCE [LARGE SCALE GENOMIC DNA]</scope>
    <source>
        <strain evidence="12 13">JCM 12225</strain>
    </source>
</reference>
<dbReference type="PANTHER" id="PTHR48095:SF2">
    <property type="entry name" value="BIOTIN CARBOXYLASE, CHLOROPLASTIC"/>
    <property type="match status" value="1"/>
</dbReference>
<gene>
    <name evidence="12" type="ORF">FFIC_091120</name>
</gene>
<keyword evidence="13" id="KW-1185">Reference proteome</keyword>
<dbReference type="PROSITE" id="PS00867">
    <property type="entry name" value="CPSASE_2"/>
    <property type="match status" value="1"/>
</dbReference>
<dbReference type="InterPro" id="IPR011764">
    <property type="entry name" value="Biotin_carboxylation_dom"/>
</dbReference>
<dbReference type="InterPro" id="IPR005479">
    <property type="entry name" value="CPAse_ATP-bd"/>
</dbReference>
<proteinExistence type="predicted"/>
<comment type="catalytic activity">
    <reaction evidence="8">
        <text>N(6)-biotinyl-L-lysyl-[protein] + hydrogencarbonate + ATP = N(6)-carboxybiotinyl-L-lysyl-[protein] + ADP + phosphate + H(+)</text>
        <dbReference type="Rhea" id="RHEA:13501"/>
        <dbReference type="Rhea" id="RHEA-COMP:10505"/>
        <dbReference type="Rhea" id="RHEA-COMP:10506"/>
        <dbReference type="ChEBI" id="CHEBI:15378"/>
        <dbReference type="ChEBI" id="CHEBI:17544"/>
        <dbReference type="ChEBI" id="CHEBI:30616"/>
        <dbReference type="ChEBI" id="CHEBI:43474"/>
        <dbReference type="ChEBI" id="CHEBI:83144"/>
        <dbReference type="ChEBI" id="CHEBI:83145"/>
        <dbReference type="ChEBI" id="CHEBI:456216"/>
        <dbReference type="EC" id="6.3.4.14"/>
    </reaction>
</comment>
<keyword evidence="4 9" id="KW-0547">Nucleotide-binding</keyword>
<dbReference type="PANTHER" id="PTHR48095">
    <property type="entry name" value="PYRUVATE CARBOXYLASE SUBUNIT A"/>
    <property type="match status" value="1"/>
</dbReference>
<dbReference type="SMART" id="SM00878">
    <property type="entry name" value="Biotin_carb_C"/>
    <property type="match status" value="1"/>
</dbReference>
<dbReference type="Gene3D" id="3.30.470.20">
    <property type="entry name" value="ATP-grasp fold, B domain"/>
    <property type="match status" value="1"/>
</dbReference>
<dbReference type="InterPro" id="IPR051602">
    <property type="entry name" value="ACC_Biotin_Carboxylase"/>
</dbReference>
<dbReference type="AlphaFoldDB" id="A0A0K8MFJ9"/>
<keyword evidence="3" id="KW-0436">Ligase</keyword>
<dbReference type="GO" id="GO:0005524">
    <property type="term" value="F:ATP binding"/>
    <property type="evidence" value="ECO:0007669"/>
    <property type="project" value="UniProtKB-UniRule"/>
</dbReference>
<dbReference type="InterPro" id="IPR005481">
    <property type="entry name" value="BC-like_N"/>
</dbReference>
<dbReference type="SUPFAM" id="SSF56059">
    <property type="entry name" value="Glutathione synthetase ATP-binding domain-like"/>
    <property type="match status" value="1"/>
</dbReference>
<dbReference type="PROSITE" id="PS00866">
    <property type="entry name" value="CPSASE_1"/>
    <property type="match status" value="1"/>
</dbReference>
<evidence type="ECO:0000256" key="8">
    <source>
        <dbReference type="ARBA" id="ARBA00048600"/>
    </source>
</evidence>
<evidence type="ECO:0000313" key="13">
    <source>
        <dbReference type="Proteomes" id="UP000253891"/>
    </source>
</evidence>
<dbReference type="Pfam" id="PF02785">
    <property type="entry name" value="Biotin_carb_C"/>
    <property type="match status" value="1"/>
</dbReference>
<evidence type="ECO:0000259" key="11">
    <source>
        <dbReference type="PROSITE" id="PS50979"/>
    </source>
</evidence>
<dbReference type="Pfam" id="PF02786">
    <property type="entry name" value="CPSase_L_D2"/>
    <property type="match status" value="1"/>
</dbReference>
<evidence type="ECO:0000256" key="9">
    <source>
        <dbReference type="PROSITE-ProRule" id="PRU00409"/>
    </source>
</evidence>
<evidence type="ECO:0000256" key="2">
    <source>
        <dbReference type="ARBA" id="ARBA00013263"/>
    </source>
</evidence>
<evidence type="ECO:0000313" key="12">
    <source>
        <dbReference type="EMBL" id="GAO99285.1"/>
    </source>
</evidence>
<evidence type="ECO:0000256" key="5">
    <source>
        <dbReference type="ARBA" id="ARBA00022840"/>
    </source>
</evidence>
<evidence type="ECO:0000256" key="3">
    <source>
        <dbReference type="ARBA" id="ARBA00022598"/>
    </source>
</evidence>
<evidence type="ECO:0000259" key="10">
    <source>
        <dbReference type="PROSITE" id="PS50975"/>
    </source>
</evidence>
<dbReference type="PROSITE" id="PS50975">
    <property type="entry name" value="ATP_GRASP"/>
    <property type="match status" value="1"/>
</dbReference>
<feature type="domain" description="ATP-grasp" evidence="10">
    <location>
        <begin position="120"/>
        <end position="317"/>
    </location>
</feature>
<dbReference type="EMBL" id="DF967986">
    <property type="protein sequence ID" value="GAO99285.1"/>
    <property type="molecule type" value="Genomic_DNA"/>
</dbReference>
<feature type="domain" description="Biotin carboxylation" evidence="11">
    <location>
        <begin position="1"/>
        <end position="447"/>
    </location>
</feature>
<dbReference type="InterPro" id="IPR005482">
    <property type="entry name" value="Biotin_COase_C"/>
</dbReference>
<dbReference type="SUPFAM" id="SSF52440">
    <property type="entry name" value="PreATP-grasp domain"/>
    <property type="match status" value="1"/>
</dbReference>
<dbReference type="NCBIfam" id="NF006367">
    <property type="entry name" value="PRK08591.1"/>
    <property type="match status" value="1"/>
</dbReference>
<name>A0A0K8MFJ9_9LACO</name>
<keyword evidence="5 9" id="KW-0067">ATP-binding</keyword>
<evidence type="ECO:0000256" key="1">
    <source>
        <dbReference type="ARBA" id="ARBA00003761"/>
    </source>
</evidence>